<comment type="caution">
    <text evidence="1">The sequence shown here is derived from an EMBL/GenBank/DDBJ whole genome shotgun (WGS) entry which is preliminary data.</text>
</comment>
<name>F7QTW7_9LACO</name>
<evidence type="ECO:0000313" key="1">
    <source>
        <dbReference type="EMBL" id="EGM52211.1"/>
    </source>
</evidence>
<accession>F7QTW7</accession>
<organism evidence="1 2">
    <name type="scientific">Ligilactobacillus salivarius GJ-24</name>
    <dbReference type="NCBI Taxonomy" id="1041521"/>
    <lineage>
        <taxon>Bacteria</taxon>
        <taxon>Bacillati</taxon>
        <taxon>Bacillota</taxon>
        <taxon>Bacilli</taxon>
        <taxon>Lactobacillales</taxon>
        <taxon>Lactobacillaceae</taxon>
        <taxon>Ligilactobacillus</taxon>
    </lineage>
</organism>
<proteinExistence type="predicted"/>
<dbReference type="RefSeq" id="WP_004564227.1">
    <property type="nucleotide sequence ID" value="NZ_AFOI01000002.1"/>
</dbReference>
<dbReference type="Proteomes" id="UP000003074">
    <property type="component" value="Unassembled WGS sequence"/>
</dbReference>
<reference evidence="1 2" key="1">
    <citation type="journal article" date="2011" name="J. Bacteriol.">
        <title>Genome Sequence of Lactobacillus salivarius GJ-24, a Probiotic Strain Isolated from Healthy Adult Intestine.</title>
        <authorList>
            <person name="Cho Y.J."/>
            <person name="Choi J.K."/>
            <person name="Kim J.H."/>
            <person name="Lim Y.S."/>
            <person name="Ham J.S."/>
            <person name="Kang D.K."/>
            <person name="Chun J."/>
            <person name="Paik H.D."/>
            <person name="Kim G.B."/>
        </authorList>
    </citation>
    <scope>NUCLEOTIDE SEQUENCE [LARGE SCALE GENOMIC DNA]</scope>
    <source>
        <strain evidence="1 2">GJ-24</strain>
    </source>
</reference>
<sequence length="386" mass="45922">MISYVNNIRKMQERLVDSEAYRKRGLSYTDETNNSVKFRVKNNSFNTDNRYFLRGGIFIPTKNPHSMDNKIQKDISNLFNQFDKDFQDRFKTAREVKYRLLVTGKRNDLIKILLNENIQKIIHWMYVNNYLIHYGIVDNIYYSIADMLEPLIKTSSDENYPIKEAWLFKSAVTEIVYKNKTEFISLIQKYNLPNLQPISIEPFYNDLKRFINNHIEELTDESLIQDTLIFLKKEFDFDTAETLLSGNKENVLIDKYIETYTVWVSSFPRSYYVIDKQKVVEDEFKELHIPKRLAIFRDSQSRNKGKGLQLADCIVNILKVYIDYINSLTPEKILTINKERKNNSAMVELAMILRRSREYSPMLTMLDGTQHLYRAMNWFEEIMINK</sequence>
<dbReference type="AlphaFoldDB" id="F7QTW7"/>
<dbReference type="PATRIC" id="fig|1041521.3.peg.634"/>
<gene>
    <name evidence="1" type="ORF">LSGJ_00631</name>
</gene>
<protein>
    <submittedName>
        <fullName evidence="1">Uncharacterized protein</fullName>
    </submittedName>
</protein>
<evidence type="ECO:0000313" key="2">
    <source>
        <dbReference type="Proteomes" id="UP000003074"/>
    </source>
</evidence>
<dbReference type="EMBL" id="AFOI01000002">
    <property type="protein sequence ID" value="EGM52211.1"/>
    <property type="molecule type" value="Genomic_DNA"/>
</dbReference>